<gene>
    <name evidence="6" type="ORF">KD146_08625</name>
</gene>
<dbReference type="RefSeq" id="WP_212658277.1">
    <property type="nucleotide sequence ID" value="NZ_JAGXTP010000001.1"/>
</dbReference>
<dbReference type="Pfam" id="PF01614">
    <property type="entry name" value="IclR_C"/>
    <property type="match status" value="1"/>
</dbReference>
<name>A0A942IDK9_9HYPH</name>
<keyword evidence="3" id="KW-0804">Transcription</keyword>
<dbReference type="GO" id="GO:0003677">
    <property type="term" value="F:DNA binding"/>
    <property type="evidence" value="ECO:0007669"/>
    <property type="project" value="UniProtKB-KW"/>
</dbReference>
<evidence type="ECO:0000256" key="2">
    <source>
        <dbReference type="ARBA" id="ARBA00023125"/>
    </source>
</evidence>
<feature type="domain" description="HTH iclR-type" evidence="4">
    <location>
        <begin position="6"/>
        <end position="67"/>
    </location>
</feature>
<evidence type="ECO:0000313" key="7">
    <source>
        <dbReference type="Proteomes" id="UP000678281"/>
    </source>
</evidence>
<dbReference type="SMART" id="SM00346">
    <property type="entry name" value="HTH_ICLR"/>
    <property type="match status" value="1"/>
</dbReference>
<dbReference type="GO" id="GO:0045892">
    <property type="term" value="P:negative regulation of DNA-templated transcription"/>
    <property type="evidence" value="ECO:0007669"/>
    <property type="project" value="TreeGrafter"/>
</dbReference>
<dbReference type="EMBL" id="JAGXTP010000001">
    <property type="protein sequence ID" value="MBS3848754.1"/>
    <property type="molecule type" value="Genomic_DNA"/>
</dbReference>
<dbReference type="InterPro" id="IPR050707">
    <property type="entry name" value="HTH_MetabolicPath_Reg"/>
</dbReference>
<dbReference type="InterPro" id="IPR029016">
    <property type="entry name" value="GAF-like_dom_sf"/>
</dbReference>
<protein>
    <submittedName>
        <fullName evidence="6">IclR family transcriptional regulator</fullName>
    </submittedName>
</protein>
<dbReference type="PANTHER" id="PTHR30136:SF35">
    <property type="entry name" value="HTH-TYPE TRANSCRIPTIONAL REGULATOR RV1719"/>
    <property type="match status" value="1"/>
</dbReference>
<keyword evidence="7" id="KW-1185">Reference proteome</keyword>
<dbReference type="Gene3D" id="1.10.10.10">
    <property type="entry name" value="Winged helix-like DNA-binding domain superfamily/Winged helix DNA-binding domain"/>
    <property type="match status" value="1"/>
</dbReference>
<dbReference type="PANTHER" id="PTHR30136">
    <property type="entry name" value="HELIX-TURN-HELIX TRANSCRIPTIONAL REGULATOR, ICLR FAMILY"/>
    <property type="match status" value="1"/>
</dbReference>
<sequence length="254" mass="27628">MAIQLNNSVARAFAILKLFSETRRTIAAADLVRELDLNAITAHRFLKTLEGEGALVAASKGRYRLGYMLVDLGRRAEREDDLGPLLQPVLDGLSADTQEASMATLYQAGMVVCIARGLAQRSLSVDIRVGSRLEAYCTAHGKLWLAHMTPSERSRYLDSVERLAKTGATLTKRDELLRELKAIAAQGYAINRGEREDGISAIAVPVLGRDGQMVTALSSFGPTSRLSDAVLNQSLATLQRAALEVSERLYGRPT</sequence>
<proteinExistence type="predicted"/>
<dbReference type="PROSITE" id="PS51077">
    <property type="entry name" value="HTH_ICLR"/>
    <property type="match status" value="1"/>
</dbReference>
<dbReference type="GO" id="GO:0003700">
    <property type="term" value="F:DNA-binding transcription factor activity"/>
    <property type="evidence" value="ECO:0007669"/>
    <property type="project" value="TreeGrafter"/>
</dbReference>
<dbReference type="InterPro" id="IPR005471">
    <property type="entry name" value="Tscrpt_reg_IclR_N"/>
</dbReference>
<evidence type="ECO:0000313" key="6">
    <source>
        <dbReference type="EMBL" id="MBS3848754.1"/>
    </source>
</evidence>
<reference evidence="6" key="1">
    <citation type="submission" date="2021-04" db="EMBL/GenBank/DDBJ databases">
        <title>Devosia litorisediminis sp. nov., isolated from a sand dune.</title>
        <authorList>
            <person name="Park S."/>
            <person name="Yoon J.-H."/>
        </authorList>
    </citation>
    <scope>NUCLEOTIDE SEQUENCE</scope>
    <source>
        <strain evidence="6">BSSL-BM10</strain>
    </source>
</reference>
<evidence type="ECO:0000256" key="1">
    <source>
        <dbReference type="ARBA" id="ARBA00023015"/>
    </source>
</evidence>
<evidence type="ECO:0000256" key="3">
    <source>
        <dbReference type="ARBA" id="ARBA00023163"/>
    </source>
</evidence>
<evidence type="ECO:0000259" key="5">
    <source>
        <dbReference type="PROSITE" id="PS51078"/>
    </source>
</evidence>
<dbReference type="Gene3D" id="3.30.450.40">
    <property type="match status" value="1"/>
</dbReference>
<keyword evidence="1" id="KW-0805">Transcription regulation</keyword>
<keyword evidence="2" id="KW-0238">DNA-binding</keyword>
<dbReference type="InterPro" id="IPR036388">
    <property type="entry name" value="WH-like_DNA-bd_sf"/>
</dbReference>
<dbReference type="SUPFAM" id="SSF46785">
    <property type="entry name" value="Winged helix' DNA-binding domain"/>
    <property type="match status" value="1"/>
</dbReference>
<accession>A0A942IDK9</accession>
<dbReference type="PROSITE" id="PS51078">
    <property type="entry name" value="ICLR_ED"/>
    <property type="match status" value="1"/>
</dbReference>
<dbReference type="AlphaFoldDB" id="A0A942IDK9"/>
<evidence type="ECO:0000259" key="4">
    <source>
        <dbReference type="PROSITE" id="PS51077"/>
    </source>
</evidence>
<dbReference type="Pfam" id="PF09339">
    <property type="entry name" value="HTH_IclR"/>
    <property type="match status" value="1"/>
</dbReference>
<dbReference type="Proteomes" id="UP000678281">
    <property type="component" value="Unassembled WGS sequence"/>
</dbReference>
<dbReference type="InterPro" id="IPR036390">
    <property type="entry name" value="WH_DNA-bd_sf"/>
</dbReference>
<comment type="caution">
    <text evidence="6">The sequence shown here is derived from an EMBL/GenBank/DDBJ whole genome shotgun (WGS) entry which is preliminary data.</text>
</comment>
<dbReference type="InterPro" id="IPR014757">
    <property type="entry name" value="Tscrpt_reg_IclR_C"/>
</dbReference>
<organism evidence="6 7">
    <name type="scientific">Devosia litorisediminis</name>
    <dbReference type="NCBI Taxonomy" id="2829817"/>
    <lineage>
        <taxon>Bacteria</taxon>
        <taxon>Pseudomonadati</taxon>
        <taxon>Pseudomonadota</taxon>
        <taxon>Alphaproteobacteria</taxon>
        <taxon>Hyphomicrobiales</taxon>
        <taxon>Devosiaceae</taxon>
        <taxon>Devosia</taxon>
    </lineage>
</organism>
<feature type="domain" description="IclR-ED" evidence="5">
    <location>
        <begin position="68"/>
        <end position="251"/>
    </location>
</feature>
<dbReference type="SUPFAM" id="SSF55781">
    <property type="entry name" value="GAF domain-like"/>
    <property type="match status" value="1"/>
</dbReference>